<keyword evidence="6" id="KW-1185">Reference proteome</keyword>
<dbReference type="STRING" id="1195763.ABT56_12645"/>
<dbReference type="GO" id="GO:1990281">
    <property type="term" value="C:efflux pump complex"/>
    <property type="evidence" value="ECO:0007669"/>
    <property type="project" value="TreeGrafter"/>
</dbReference>
<dbReference type="Gene3D" id="2.40.420.20">
    <property type="match status" value="1"/>
</dbReference>
<feature type="domain" description="Multidrug resistance protein MdtA-like C-terminal permuted SH3" evidence="4">
    <location>
        <begin position="295"/>
        <end position="357"/>
    </location>
</feature>
<evidence type="ECO:0000313" key="6">
    <source>
        <dbReference type="Proteomes" id="UP000036097"/>
    </source>
</evidence>
<feature type="signal peptide" evidence="3">
    <location>
        <begin position="1"/>
        <end position="24"/>
    </location>
</feature>
<dbReference type="PROSITE" id="PS51257">
    <property type="entry name" value="PROKAR_LIPOPROTEIN"/>
    <property type="match status" value="1"/>
</dbReference>
<dbReference type="AlphaFoldDB" id="A0A0J1H068"/>
<dbReference type="PANTHER" id="PTHR30469">
    <property type="entry name" value="MULTIDRUG RESISTANCE PROTEIN MDTA"/>
    <property type="match status" value="1"/>
</dbReference>
<feature type="chain" id="PRO_5005252225" evidence="3">
    <location>
        <begin position="25"/>
        <end position="395"/>
    </location>
</feature>
<evidence type="ECO:0000256" key="2">
    <source>
        <dbReference type="SAM" id="Coils"/>
    </source>
</evidence>
<dbReference type="Gene3D" id="2.40.50.100">
    <property type="match status" value="1"/>
</dbReference>
<dbReference type="Gene3D" id="2.40.30.170">
    <property type="match status" value="1"/>
</dbReference>
<keyword evidence="2" id="KW-0175">Coiled coil</keyword>
<dbReference type="SUPFAM" id="SSF111369">
    <property type="entry name" value="HlyD-like secretion proteins"/>
    <property type="match status" value="1"/>
</dbReference>
<dbReference type="PANTHER" id="PTHR30469:SF11">
    <property type="entry name" value="BLL4320 PROTEIN"/>
    <property type="match status" value="1"/>
</dbReference>
<sequence>MNRLKVCKAAQVIVLSILSYTVTGCNSSSSDRTHQATTDPHPAIQTFSLTSSDSYTVQREYVGMVQAGQQANLGVELGGKIAQLFVDVGDNIKAGEPIVRLDTQLLLTQADQLRAQKAQIKAQLVLIEANLKRQNALKTKGFSADAEIDNLSSQRNALKANLRQLDASLAANQLQRDKSTVYAPYDGTVSARYVSKGDVVGTGSPTVTLLASTNKEAHIGIPAKQLAKLVTDGNWVIRIGQSSYPVTLLNPGARVDLGSRTVKLRFALPEDVQAIDGELAYLQFNDRHNSTGYWIPLSAMTDGLRGVWNVFIVNKDNNNEQRIERRSIQVLYANNDNAFITGAIASGDLIVASGLHRLVPGQQVTPIVTPPVSLIHHPDRTELPHPITAAENKAE</sequence>
<protein>
    <submittedName>
        <fullName evidence="5">RND transporter</fullName>
    </submittedName>
</protein>
<accession>A0A0J1H068</accession>
<dbReference type="OrthoDB" id="266524at2"/>
<comment type="caution">
    <text evidence="5">The sequence shown here is derived from an EMBL/GenBank/DDBJ whole genome shotgun (WGS) entry which is preliminary data.</text>
</comment>
<evidence type="ECO:0000256" key="1">
    <source>
        <dbReference type="ARBA" id="ARBA00009477"/>
    </source>
</evidence>
<name>A0A0J1H068_9GAMM</name>
<evidence type="ECO:0000256" key="3">
    <source>
        <dbReference type="SAM" id="SignalP"/>
    </source>
</evidence>
<dbReference type="InterPro" id="IPR006143">
    <property type="entry name" value="RND_pump_MFP"/>
</dbReference>
<dbReference type="EMBL" id="LDOT01000015">
    <property type="protein sequence ID" value="KLV05221.1"/>
    <property type="molecule type" value="Genomic_DNA"/>
</dbReference>
<dbReference type="Gene3D" id="1.10.287.470">
    <property type="entry name" value="Helix hairpin bin"/>
    <property type="match status" value="1"/>
</dbReference>
<dbReference type="RefSeq" id="WP_047879235.1">
    <property type="nucleotide sequence ID" value="NZ_LDOT01000015.1"/>
</dbReference>
<dbReference type="GO" id="GO:0015562">
    <property type="term" value="F:efflux transmembrane transporter activity"/>
    <property type="evidence" value="ECO:0007669"/>
    <property type="project" value="TreeGrafter"/>
</dbReference>
<dbReference type="Proteomes" id="UP000036097">
    <property type="component" value="Unassembled WGS sequence"/>
</dbReference>
<evidence type="ECO:0000259" key="4">
    <source>
        <dbReference type="Pfam" id="PF25967"/>
    </source>
</evidence>
<dbReference type="PATRIC" id="fig|1195763.3.peg.2674"/>
<gene>
    <name evidence="5" type="ORF">ABT56_12645</name>
</gene>
<organism evidence="5 6">
    <name type="scientific">Photobacterium aquae</name>
    <dbReference type="NCBI Taxonomy" id="1195763"/>
    <lineage>
        <taxon>Bacteria</taxon>
        <taxon>Pseudomonadati</taxon>
        <taxon>Pseudomonadota</taxon>
        <taxon>Gammaproteobacteria</taxon>
        <taxon>Vibrionales</taxon>
        <taxon>Vibrionaceae</taxon>
        <taxon>Photobacterium</taxon>
    </lineage>
</organism>
<evidence type="ECO:0000313" key="5">
    <source>
        <dbReference type="EMBL" id="KLV05221.1"/>
    </source>
</evidence>
<proteinExistence type="inferred from homology"/>
<dbReference type="Pfam" id="PF25967">
    <property type="entry name" value="RND-MFP_C"/>
    <property type="match status" value="1"/>
</dbReference>
<dbReference type="InterPro" id="IPR058627">
    <property type="entry name" value="MdtA-like_C"/>
</dbReference>
<dbReference type="NCBIfam" id="TIGR01730">
    <property type="entry name" value="RND_mfp"/>
    <property type="match status" value="1"/>
</dbReference>
<keyword evidence="3" id="KW-0732">Signal</keyword>
<feature type="coiled-coil region" evidence="2">
    <location>
        <begin position="110"/>
        <end position="168"/>
    </location>
</feature>
<reference evidence="5 6" key="1">
    <citation type="submission" date="2015-05" db="EMBL/GenBank/DDBJ databases">
        <title>Photobacterium galathea sp. nov.</title>
        <authorList>
            <person name="Machado H."/>
            <person name="Gram L."/>
        </authorList>
    </citation>
    <scope>NUCLEOTIDE SEQUENCE [LARGE SCALE GENOMIC DNA]</scope>
    <source>
        <strain evidence="5 6">CGMCC 1.12159</strain>
    </source>
</reference>
<comment type="similarity">
    <text evidence="1">Belongs to the membrane fusion protein (MFP) (TC 8.A.1) family.</text>
</comment>